<organism evidence="1 2">
    <name type="scientific">Candidatus Gottesmanbacteria bacterium GW2011_GWA1_44_24b</name>
    <dbReference type="NCBI Taxonomy" id="1618437"/>
    <lineage>
        <taxon>Bacteria</taxon>
        <taxon>Candidatus Gottesmaniibacteriota</taxon>
    </lineage>
</organism>
<dbReference type="EMBL" id="LCIQ01000017">
    <property type="protein sequence ID" value="KKT60816.1"/>
    <property type="molecule type" value="Genomic_DNA"/>
</dbReference>
<proteinExistence type="predicted"/>
<name>A0A0G1IN27_9BACT</name>
<dbReference type="Proteomes" id="UP000034521">
    <property type="component" value="Unassembled WGS sequence"/>
</dbReference>
<sequence>MIRIIVANDQDENITREHLVNINSTIMEIMTSEWKL</sequence>
<reference evidence="1 2" key="1">
    <citation type="journal article" date="2015" name="Nature">
        <title>rRNA introns, odd ribosomes, and small enigmatic genomes across a large radiation of phyla.</title>
        <authorList>
            <person name="Brown C.T."/>
            <person name="Hug L.A."/>
            <person name="Thomas B.C."/>
            <person name="Sharon I."/>
            <person name="Castelle C.J."/>
            <person name="Singh A."/>
            <person name="Wilkins M.J."/>
            <person name="Williams K.H."/>
            <person name="Banfield J.F."/>
        </authorList>
    </citation>
    <scope>NUCLEOTIDE SEQUENCE [LARGE SCALE GENOMIC DNA]</scope>
</reference>
<evidence type="ECO:0000313" key="1">
    <source>
        <dbReference type="EMBL" id="KKT60816.1"/>
    </source>
</evidence>
<evidence type="ECO:0000313" key="2">
    <source>
        <dbReference type="Proteomes" id="UP000034521"/>
    </source>
</evidence>
<dbReference type="AlphaFoldDB" id="A0A0G1IN27"/>
<gene>
    <name evidence="1" type="ORF">UW52_C0017G0027</name>
</gene>
<protein>
    <submittedName>
        <fullName evidence="1">Uncharacterized protein</fullName>
    </submittedName>
</protein>
<comment type="caution">
    <text evidence="1">The sequence shown here is derived from an EMBL/GenBank/DDBJ whole genome shotgun (WGS) entry which is preliminary data.</text>
</comment>
<accession>A0A0G1IN27</accession>